<feature type="domain" description="Type III restriction enzyme C-terminal endonuclease" evidence="1">
    <location>
        <begin position="39"/>
        <end position="118"/>
    </location>
</feature>
<reference evidence="2" key="1">
    <citation type="journal article" date="2014" name="Front. Microbiol.">
        <title>High frequency of phylogenetically diverse reductive dehalogenase-homologous genes in deep subseafloor sedimentary metagenomes.</title>
        <authorList>
            <person name="Kawai M."/>
            <person name="Futagami T."/>
            <person name="Toyoda A."/>
            <person name="Takaki Y."/>
            <person name="Nishi S."/>
            <person name="Hori S."/>
            <person name="Arai W."/>
            <person name="Tsubouchi T."/>
            <person name="Morono Y."/>
            <person name="Uchiyama I."/>
            <person name="Ito T."/>
            <person name="Fujiyama A."/>
            <person name="Inagaki F."/>
            <person name="Takami H."/>
        </authorList>
    </citation>
    <scope>NUCLEOTIDE SEQUENCE</scope>
    <source>
        <strain evidence="2">Expedition CK06-06</strain>
    </source>
</reference>
<dbReference type="EMBL" id="BARV01037644">
    <property type="protein sequence ID" value="GAI52899.1"/>
    <property type="molecule type" value="Genomic_DNA"/>
</dbReference>
<sequence length="172" mass="19627">EPKYLKPILRPYDYIGSTRYVDFDTTRSVYPTDPTKCHISHVVADTESWEQKMAQALEEMDEVVCYVKNHNLGFTIPYTLNGEDKNYIPDFLVRVQDRAEEPLNLIIEVTGEKKKDKAAKVSTARNLWVPAINNHGGFGCWAFLEISDPWDAKNTIRAALRGGKKEVRSHGL</sequence>
<organism evidence="2">
    <name type="scientific">marine sediment metagenome</name>
    <dbReference type="NCBI Taxonomy" id="412755"/>
    <lineage>
        <taxon>unclassified sequences</taxon>
        <taxon>metagenomes</taxon>
        <taxon>ecological metagenomes</taxon>
    </lineage>
</organism>
<evidence type="ECO:0000259" key="1">
    <source>
        <dbReference type="Pfam" id="PF19778"/>
    </source>
</evidence>
<name>X1RBD4_9ZZZZ</name>
<accession>X1RBD4</accession>
<dbReference type="AlphaFoldDB" id="X1RBD4"/>
<dbReference type="InterPro" id="IPR045572">
    <property type="entry name" value="RE_endonuc_C"/>
</dbReference>
<dbReference type="GO" id="GO:0015668">
    <property type="term" value="F:type III site-specific deoxyribonuclease activity"/>
    <property type="evidence" value="ECO:0007669"/>
    <property type="project" value="InterPro"/>
</dbReference>
<protein>
    <recommendedName>
        <fullName evidence="1">Type III restriction enzyme C-terminal endonuclease domain-containing protein</fullName>
    </recommendedName>
</protein>
<proteinExistence type="predicted"/>
<gene>
    <name evidence="2" type="ORF">S06H3_58193</name>
</gene>
<dbReference type="Pfam" id="PF19778">
    <property type="entry name" value="RE_endonuc"/>
    <property type="match status" value="1"/>
</dbReference>
<dbReference type="Gene3D" id="3.40.91.30">
    <property type="match status" value="1"/>
</dbReference>
<evidence type="ECO:0000313" key="2">
    <source>
        <dbReference type="EMBL" id="GAI52899.1"/>
    </source>
</evidence>
<feature type="non-terminal residue" evidence="2">
    <location>
        <position position="1"/>
    </location>
</feature>
<comment type="caution">
    <text evidence="2">The sequence shown here is derived from an EMBL/GenBank/DDBJ whole genome shotgun (WGS) entry which is preliminary data.</text>
</comment>